<dbReference type="Pfam" id="PF09755">
    <property type="entry name" value="DUF2046"/>
    <property type="match status" value="1"/>
</dbReference>
<keyword evidence="1" id="KW-0175">Coiled coil</keyword>
<dbReference type="OMA" id="CRTAMAD"/>
<dbReference type="FunCoup" id="H3DI15">
    <property type="interactions" value="1044"/>
</dbReference>
<evidence type="ECO:0000256" key="1">
    <source>
        <dbReference type="SAM" id="Coils"/>
    </source>
</evidence>
<evidence type="ECO:0000313" key="4">
    <source>
        <dbReference type="Proteomes" id="UP000007303"/>
    </source>
</evidence>
<feature type="region of interest" description="Disordered" evidence="2">
    <location>
        <begin position="1"/>
        <end position="29"/>
    </location>
</feature>
<sequence>MADSASESDTDGAGSSSATPMSSSASNAGKPSIVISQFRLEELTNRLASLQQENKVLKIELETFKLKCKALQEENRDLRKASVTIQARAEQEEEFISNTLFKKIQALQKEKETLAVNYEKEEEFLTNELSRKLHAAQLQHEKADWEQHLEQEQEFQVNKLMKKIKKMENETIAKQLTLEQLRREKIDLENTLEQEQEALVNRLWKRMDKLEAEKRILQEKLDQPVSAPPSPRDVSMEIDSPENMMRHIRFLKNEVERLKKSLRTTELQHTEKRAQYIEEERHMREENIRLQRKLQRMERREALCRQLSESESSLEMDDERYFNEMSAQGLRARTVSSPIPYTPSPSSSRPISPGLSYGGHTVGFAPPATLSRAAISHYNSPALHVHGSASHAVARPSPRRSASPDKFKRPTPPPSPNTHAGAQSSTPPPPIIHPSTPPTPPSSA</sequence>
<feature type="compositionally biased region" description="Pro residues" evidence="2">
    <location>
        <begin position="426"/>
        <end position="444"/>
    </location>
</feature>
<feature type="coiled-coil region" evidence="1">
    <location>
        <begin position="33"/>
        <end position="220"/>
    </location>
</feature>
<dbReference type="GeneTree" id="ENSGT00390000013594"/>
<organism evidence="3 4">
    <name type="scientific">Tetraodon nigroviridis</name>
    <name type="common">Spotted green pufferfish</name>
    <name type="synonym">Chelonodon nigroviridis</name>
    <dbReference type="NCBI Taxonomy" id="99883"/>
    <lineage>
        <taxon>Eukaryota</taxon>
        <taxon>Metazoa</taxon>
        <taxon>Chordata</taxon>
        <taxon>Craniata</taxon>
        <taxon>Vertebrata</taxon>
        <taxon>Euteleostomi</taxon>
        <taxon>Actinopterygii</taxon>
        <taxon>Neopterygii</taxon>
        <taxon>Teleostei</taxon>
        <taxon>Neoteleostei</taxon>
        <taxon>Acanthomorphata</taxon>
        <taxon>Eupercaria</taxon>
        <taxon>Tetraodontiformes</taxon>
        <taxon>Tetradontoidea</taxon>
        <taxon>Tetraodontidae</taxon>
        <taxon>Tetraodon</taxon>
    </lineage>
</organism>
<dbReference type="PANTHER" id="PTHR15276">
    <property type="entry name" value="H4 D10S170 PROTEIN-RELATED"/>
    <property type="match status" value="1"/>
</dbReference>
<reference evidence="3" key="3">
    <citation type="submission" date="2025-09" db="UniProtKB">
        <authorList>
            <consortium name="Ensembl"/>
        </authorList>
    </citation>
    <scope>IDENTIFICATION</scope>
</reference>
<feature type="region of interest" description="Disordered" evidence="2">
    <location>
        <begin position="386"/>
        <end position="444"/>
    </location>
</feature>
<proteinExistence type="predicted"/>
<accession>H3DI15</accession>
<feature type="compositionally biased region" description="Low complexity" evidence="2">
    <location>
        <begin position="336"/>
        <end position="353"/>
    </location>
</feature>
<dbReference type="PANTHER" id="PTHR15276:SF1">
    <property type="entry name" value="CCDC6A PROTEIN"/>
    <property type="match status" value="1"/>
</dbReference>
<evidence type="ECO:0000256" key="2">
    <source>
        <dbReference type="SAM" id="MobiDB-lite"/>
    </source>
</evidence>
<protein>
    <submittedName>
        <fullName evidence="3">Coiled-coil domain containing 6a</fullName>
    </submittedName>
</protein>
<feature type="coiled-coil region" evidence="1">
    <location>
        <begin position="248"/>
        <end position="300"/>
    </location>
</feature>
<dbReference type="Proteomes" id="UP000007303">
    <property type="component" value="Unassembled WGS sequence"/>
</dbReference>
<reference evidence="4" key="1">
    <citation type="journal article" date="2004" name="Nature">
        <title>Genome duplication in the teleost fish Tetraodon nigroviridis reveals the early vertebrate proto-karyotype.</title>
        <authorList>
            <person name="Jaillon O."/>
            <person name="Aury J.-M."/>
            <person name="Brunet F."/>
            <person name="Petit J.-L."/>
            <person name="Stange-Thomann N."/>
            <person name="Mauceli E."/>
            <person name="Bouneau L."/>
            <person name="Fischer C."/>
            <person name="Ozouf-Costaz C."/>
            <person name="Bernot A."/>
            <person name="Nicaud S."/>
            <person name="Jaffe D."/>
            <person name="Fisher S."/>
            <person name="Lutfalla G."/>
            <person name="Dossat C."/>
            <person name="Segurens B."/>
            <person name="Dasilva C."/>
            <person name="Salanoubat M."/>
            <person name="Levy M."/>
            <person name="Boudet N."/>
            <person name="Castellano S."/>
            <person name="Anthouard V."/>
            <person name="Jubin C."/>
            <person name="Castelli V."/>
            <person name="Katinka M."/>
            <person name="Vacherie B."/>
            <person name="Biemont C."/>
            <person name="Skalli Z."/>
            <person name="Cattolico L."/>
            <person name="Poulain J."/>
            <person name="De Berardinis V."/>
            <person name="Cruaud C."/>
            <person name="Duprat S."/>
            <person name="Brottier P."/>
            <person name="Coutanceau J.-P."/>
            <person name="Gouzy J."/>
            <person name="Parra G."/>
            <person name="Lardier G."/>
            <person name="Chapple C."/>
            <person name="McKernan K.J."/>
            <person name="McEwan P."/>
            <person name="Bosak S."/>
            <person name="Kellis M."/>
            <person name="Volff J.-N."/>
            <person name="Guigo R."/>
            <person name="Zody M.C."/>
            <person name="Mesirov J."/>
            <person name="Lindblad-Toh K."/>
            <person name="Birren B."/>
            <person name="Nusbaum C."/>
            <person name="Kahn D."/>
            <person name="Robinson-Rechavi M."/>
            <person name="Laudet V."/>
            <person name="Schachter V."/>
            <person name="Quetier F."/>
            <person name="Saurin W."/>
            <person name="Scarpelli C."/>
            <person name="Wincker P."/>
            <person name="Lander E.S."/>
            <person name="Weissenbach J."/>
            <person name="Roest Crollius H."/>
        </authorList>
    </citation>
    <scope>NUCLEOTIDE SEQUENCE [LARGE SCALE GENOMIC DNA]</scope>
</reference>
<evidence type="ECO:0000313" key="3">
    <source>
        <dbReference type="Ensembl" id="ENSTNIP00000020159.1"/>
    </source>
</evidence>
<feature type="compositionally biased region" description="Low complexity" evidence="2">
    <location>
        <begin position="13"/>
        <end position="28"/>
    </location>
</feature>
<name>H3DI15_TETNG</name>
<feature type="compositionally biased region" description="Acidic residues" evidence="2">
    <location>
        <begin position="1"/>
        <end position="10"/>
    </location>
</feature>
<reference evidence="3" key="2">
    <citation type="submission" date="2025-08" db="UniProtKB">
        <authorList>
            <consortium name="Ensembl"/>
        </authorList>
    </citation>
    <scope>IDENTIFICATION</scope>
</reference>
<keyword evidence="4" id="KW-1185">Reference proteome</keyword>
<feature type="region of interest" description="Disordered" evidence="2">
    <location>
        <begin position="333"/>
        <end position="354"/>
    </location>
</feature>
<dbReference type="AlphaFoldDB" id="H3DI15"/>
<dbReference type="Ensembl" id="ENSTNIT00000020390.1">
    <property type="protein sequence ID" value="ENSTNIP00000020159.1"/>
    <property type="gene ID" value="ENSTNIG00000017032.1"/>
</dbReference>
<dbReference type="InParanoid" id="H3DI15"/>
<dbReference type="HOGENOM" id="CLU_033433_2_0_1"/>
<dbReference type="STRING" id="99883.ENSTNIP00000020159"/>
<dbReference type="InterPro" id="IPR019152">
    <property type="entry name" value="DUF2046"/>
</dbReference>